<dbReference type="EMBL" id="LT629777">
    <property type="protein sequence ID" value="SDR98075.1"/>
    <property type="molecule type" value="Genomic_DNA"/>
</dbReference>
<proteinExistence type="predicted"/>
<evidence type="ECO:0000313" key="2">
    <source>
        <dbReference type="Proteomes" id="UP000199524"/>
    </source>
</evidence>
<dbReference type="Proteomes" id="UP000199524">
    <property type="component" value="Chromosome I"/>
</dbReference>
<gene>
    <name evidence="1" type="ORF">SAMN05216598_0134</name>
</gene>
<sequence length="215" mass="24112">MKLVGGVGSLDFASQKVADDIGGRQLWPSVEKDVEKIKGALYVEDNPCCLPERIDLETVNNMAAFVNNTRVNYSGNCSLLAAALHFNATRGENILRVGNTGLFFWGTESDTVHRVIFGHRLKNSHCLESIEQVQEEILRRHAESGETSFVVGVEDYSGALFERNHDFNAVILFDNEQTPYVQFVDAWSKFDTTPAADTLNKTYDPKKPFTFHVYS</sequence>
<organism evidence="1 2">
    <name type="scientific">Pseudomonas asplenii</name>
    <dbReference type="NCBI Taxonomy" id="53407"/>
    <lineage>
        <taxon>Bacteria</taxon>
        <taxon>Pseudomonadati</taxon>
        <taxon>Pseudomonadota</taxon>
        <taxon>Gammaproteobacteria</taxon>
        <taxon>Pseudomonadales</taxon>
        <taxon>Pseudomonadaceae</taxon>
        <taxon>Pseudomonas</taxon>
    </lineage>
</organism>
<keyword evidence="2" id="KW-1185">Reference proteome</keyword>
<dbReference type="RefSeq" id="WP_090201930.1">
    <property type="nucleotide sequence ID" value="NZ_LT629777.1"/>
</dbReference>
<protein>
    <submittedName>
        <fullName evidence="1">Protein SpvD</fullName>
    </submittedName>
</protein>
<dbReference type="InterPro" id="IPR008834">
    <property type="entry name" value="Sal_SpvD"/>
</dbReference>
<name>A0A1H1NH46_9PSED</name>
<accession>A0A1H1NH46</accession>
<evidence type="ECO:0000313" key="1">
    <source>
        <dbReference type="EMBL" id="SDR98075.1"/>
    </source>
</evidence>
<dbReference type="AlphaFoldDB" id="A0A1H1NH46"/>
<dbReference type="Pfam" id="PF05563">
    <property type="entry name" value="SpvD"/>
    <property type="match status" value="1"/>
</dbReference>
<reference evidence="2" key="1">
    <citation type="submission" date="2016-10" db="EMBL/GenBank/DDBJ databases">
        <authorList>
            <person name="Varghese N."/>
            <person name="Submissions S."/>
        </authorList>
    </citation>
    <scope>NUCLEOTIDE SEQUENCE [LARGE SCALE GENOMIC DNA]</scope>
    <source>
        <strain evidence="2">ATCC 23835</strain>
    </source>
</reference>
<dbReference type="GeneID" id="300205190"/>